<protein>
    <recommendedName>
        <fullName evidence="3">YjbH domain-containing protein</fullName>
    </recommendedName>
</protein>
<evidence type="ECO:0000313" key="2">
    <source>
        <dbReference type="Proteomes" id="UP000028134"/>
    </source>
</evidence>
<proteinExistence type="predicted"/>
<dbReference type="RefSeq" id="WP_008782197.1">
    <property type="nucleotide sequence ID" value="NZ_JNHI01000007.1"/>
</dbReference>
<dbReference type="PATRIC" id="fig|1339350.3.peg.1622"/>
<dbReference type="AlphaFoldDB" id="A0A078RCP7"/>
<accession>A0A078RCP7</accession>
<reference evidence="1 2" key="1">
    <citation type="submission" date="2014-04" db="EMBL/GenBank/DDBJ databases">
        <authorList>
            <person name="Sears C."/>
            <person name="Carroll K."/>
            <person name="Sack B.R."/>
            <person name="Qadri F."/>
            <person name="Myers L.L."/>
            <person name="Chung G.-T."/>
            <person name="Escheverria P."/>
            <person name="Fraser C.M."/>
            <person name="Sadzewicz L."/>
            <person name="Shefchek K.A."/>
            <person name="Tallon L."/>
            <person name="Das S.P."/>
            <person name="Daugherty S."/>
            <person name="Mongodin E.F."/>
        </authorList>
    </citation>
    <scope>NUCLEOTIDE SEQUENCE [LARGE SCALE GENOMIC DNA]</scope>
    <source>
        <strain evidence="2">3775 SL(B) 10 (iv)</strain>
    </source>
</reference>
<dbReference type="EMBL" id="JNHI01000007">
    <property type="protein sequence ID" value="KDS31697.1"/>
    <property type="molecule type" value="Genomic_DNA"/>
</dbReference>
<organism evidence="1 2">
    <name type="scientific">Phocaeicola vulgatus str. 3775 SL</name>
    <name type="common">B</name>
    <name type="synonym">iv</name>
    <dbReference type="NCBI Taxonomy" id="1339350"/>
    <lineage>
        <taxon>Bacteria</taxon>
        <taxon>Pseudomonadati</taxon>
        <taxon>Bacteroidota</taxon>
        <taxon>Bacteroidia</taxon>
        <taxon>Bacteroidales</taxon>
        <taxon>Bacteroidaceae</taxon>
        <taxon>Phocaeicola</taxon>
    </lineage>
</organism>
<dbReference type="DNASU" id="5305022"/>
<dbReference type="Proteomes" id="UP000028134">
    <property type="component" value="Unassembled WGS sequence"/>
</dbReference>
<comment type="caution">
    <text evidence="1">The sequence shown here is derived from an EMBL/GenBank/DDBJ whole genome shotgun (WGS) entry which is preliminary data.</text>
</comment>
<gene>
    <name evidence="1" type="ORF">M097_1681</name>
</gene>
<evidence type="ECO:0008006" key="3">
    <source>
        <dbReference type="Google" id="ProtNLM"/>
    </source>
</evidence>
<sequence length="412" mass="47658">MKNQSSSKGVSYRCLLYCIAILLLVMIPLKSFSQSTGELTTDSLVKMGFENVRWTDTPEERVYVVENSAYKIQALGIRKAVDIIQSMGLPKDKSCKLIVTNYNIPQVSLTYQPLAGDTTVVSGEDWKVSYDIGDSWDKVKKEKKKNSSLFKVDIMVYPQLSYMNMIITQIYQVLFDLSPAIEVSLWPGSKLTGQIKIPVYNDGYGILEDKVHPGHITLSQRFRLPYNIYGKATIGYFNADRWGSDLSLFYPFKDERFSIEARIGYVGIGYWNGFKLHYDTKMTTTWTIGGNFYWPRYNTQFSLKGERYLLGEKGIKFEMIRHFRYASIGFYAMKAEHANSNGGFRFQVALPFYKNKRHKYIPRVNFSNNMGIIYNAGNERKYYKQYKAETSDNIMESNSFNPYFIKSELLKF</sequence>
<evidence type="ECO:0000313" key="1">
    <source>
        <dbReference type="EMBL" id="KDS31697.1"/>
    </source>
</evidence>
<dbReference type="GeneID" id="5305022"/>
<name>A0A078RCP7_PHOVU</name>